<keyword evidence="4" id="KW-1185">Reference proteome</keyword>
<dbReference type="AlphaFoldDB" id="A0A561SDI2"/>
<proteinExistence type="predicted"/>
<evidence type="ECO:0000259" key="2">
    <source>
        <dbReference type="Pfam" id="PF13472"/>
    </source>
</evidence>
<evidence type="ECO:0000256" key="1">
    <source>
        <dbReference type="SAM" id="SignalP"/>
    </source>
</evidence>
<reference evidence="3 4" key="1">
    <citation type="submission" date="2019-06" db="EMBL/GenBank/DDBJ databases">
        <title>Sequencing the genomes of 1000 actinobacteria strains.</title>
        <authorList>
            <person name="Klenk H.-P."/>
        </authorList>
    </citation>
    <scope>NUCLEOTIDE SEQUENCE [LARGE SCALE GENOMIC DNA]</scope>
    <source>
        <strain evidence="3 4">DSM 44826</strain>
    </source>
</reference>
<feature type="chain" id="PRO_5021823154" evidence="1">
    <location>
        <begin position="24"/>
        <end position="332"/>
    </location>
</feature>
<dbReference type="InterPro" id="IPR013830">
    <property type="entry name" value="SGNH_hydro"/>
</dbReference>
<dbReference type="CDD" id="cd01833">
    <property type="entry name" value="XynB_like"/>
    <property type="match status" value="1"/>
</dbReference>
<evidence type="ECO:0000313" key="4">
    <source>
        <dbReference type="Proteomes" id="UP000317940"/>
    </source>
</evidence>
<dbReference type="InterPro" id="IPR036514">
    <property type="entry name" value="SGNH_hydro_sf"/>
</dbReference>
<evidence type="ECO:0000313" key="3">
    <source>
        <dbReference type="EMBL" id="TWF72931.1"/>
    </source>
</evidence>
<accession>A0A561SDI2</accession>
<dbReference type="GO" id="GO:0004622">
    <property type="term" value="F:phosphatidylcholine lysophospholipase activity"/>
    <property type="evidence" value="ECO:0007669"/>
    <property type="project" value="TreeGrafter"/>
</dbReference>
<feature type="domain" description="SGNH hydrolase-type esterase" evidence="2">
    <location>
        <begin position="40"/>
        <end position="225"/>
    </location>
</feature>
<dbReference type="Gene3D" id="3.40.50.1110">
    <property type="entry name" value="SGNH hydrolase"/>
    <property type="match status" value="1"/>
</dbReference>
<name>A0A561SDI2_9ACTN</name>
<dbReference type="PANTHER" id="PTHR30383">
    <property type="entry name" value="THIOESTERASE 1/PROTEASE 1/LYSOPHOSPHOLIPASE L1"/>
    <property type="match status" value="1"/>
</dbReference>
<dbReference type="SUPFAM" id="SSF52266">
    <property type="entry name" value="SGNH hydrolase"/>
    <property type="match status" value="1"/>
</dbReference>
<gene>
    <name evidence="3" type="ORF">FHX73_1682</name>
</gene>
<dbReference type="EMBL" id="VIWT01000006">
    <property type="protein sequence ID" value="TWF72931.1"/>
    <property type="molecule type" value="Genomic_DNA"/>
</dbReference>
<dbReference type="Proteomes" id="UP000317940">
    <property type="component" value="Unassembled WGS sequence"/>
</dbReference>
<keyword evidence="1" id="KW-0732">Signal</keyword>
<feature type="signal peptide" evidence="1">
    <location>
        <begin position="1"/>
        <end position="23"/>
    </location>
</feature>
<protein>
    <submittedName>
        <fullName evidence="3">Lysophospholipase L1-like esterase</fullName>
    </submittedName>
</protein>
<organism evidence="3 4">
    <name type="scientific">Kitasatospora viridis</name>
    <dbReference type="NCBI Taxonomy" id="281105"/>
    <lineage>
        <taxon>Bacteria</taxon>
        <taxon>Bacillati</taxon>
        <taxon>Actinomycetota</taxon>
        <taxon>Actinomycetes</taxon>
        <taxon>Kitasatosporales</taxon>
        <taxon>Streptomycetaceae</taxon>
        <taxon>Kitasatospora</taxon>
    </lineage>
</organism>
<dbReference type="OrthoDB" id="468550at2"/>
<sequence length="332" mass="34600">MTRLVTLIAAAALSAAPTGPADATPASALDPPPVVRVMPLGDSITYGTGSCDGDGYRGPLLGLVAAQSRYAVDLVGSQQGGTMADPDNEGHPGYTISQIASGVDGWLAAAHPDVVLLHIGINDLLGGTDGATAADLARRLLDRIYADRPGVTVIMQGLIPTTPGWNPKPDQPPIQAIAGYNGRLRQLQPAEQQQGRRFSYVDAPSLDPGTQLPDGVHPDDAGYALLARNFFAPLDQAFSAGWFTGGPARPHPSAPIGTVHLADIRPDGALQNAEGDCAARSWSRWSPTGRDGVTEATSAAAYSIGRWSGCFQAAVPGGHRRLRQVTGRQVRP</sequence>
<dbReference type="PANTHER" id="PTHR30383:SF5">
    <property type="entry name" value="SGNH HYDROLASE-TYPE ESTERASE DOMAIN-CONTAINING PROTEIN"/>
    <property type="match status" value="1"/>
</dbReference>
<dbReference type="InterPro" id="IPR051532">
    <property type="entry name" value="Ester_Hydrolysis_Enzymes"/>
</dbReference>
<dbReference type="Pfam" id="PF13472">
    <property type="entry name" value="Lipase_GDSL_2"/>
    <property type="match status" value="1"/>
</dbReference>
<dbReference type="RefSeq" id="WP_145910920.1">
    <property type="nucleotide sequence ID" value="NZ_BAAAMZ010000035.1"/>
</dbReference>
<comment type="caution">
    <text evidence="3">The sequence shown here is derived from an EMBL/GenBank/DDBJ whole genome shotgun (WGS) entry which is preliminary data.</text>
</comment>